<reference evidence="1 2" key="1">
    <citation type="submission" date="2013-12" db="EMBL/GenBank/DDBJ databases">
        <authorList>
            <consortium name="DOE Joint Genome Institute"/>
            <person name="Smidt H."/>
            <person name="Huntemann M."/>
            <person name="Han J."/>
            <person name="Chen A."/>
            <person name="Kyrpides N."/>
            <person name="Mavromatis K."/>
            <person name="Markowitz V."/>
            <person name="Palaniappan K."/>
            <person name="Ivanova N."/>
            <person name="Schaumberg A."/>
            <person name="Pati A."/>
            <person name="Liolios K."/>
            <person name="Nordberg H.P."/>
            <person name="Cantor M.N."/>
            <person name="Hua S.X."/>
            <person name="Woyke T."/>
        </authorList>
    </citation>
    <scope>NUCLEOTIDE SEQUENCE [LARGE SCALE GENOMIC DNA]</scope>
    <source>
        <strain evidence="2">DSM 15288</strain>
    </source>
</reference>
<dbReference type="CDD" id="cd07812">
    <property type="entry name" value="SRPBCC"/>
    <property type="match status" value="1"/>
</dbReference>
<dbReference type="AlphaFoldDB" id="W0EBB4"/>
<evidence type="ECO:0000313" key="2">
    <source>
        <dbReference type="Proteomes" id="UP000010847"/>
    </source>
</evidence>
<dbReference type="KEGG" id="dmt:DESME_06860"/>
<dbReference type="RefSeq" id="WP_006715508.1">
    <property type="nucleotide sequence ID" value="NZ_CP007032.1"/>
</dbReference>
<dbReference type="HOGENOM" id="CLU_147934_0_0_9"/>
<protein>
    <submittedName>
        <fullName evidence="1">Oligoketide cyclase</fullName>
    </submittedName>
</protein>
<sequence length="147" mass="17071">MQHLMASDCRLYSYPPEKIYEVLSDIPGYAKWWPWGVRVKKIEQSLDRIGDKIEVWASGGWFRCSVNDLRPNERVEIVYYAGVVLGETYWTITPQEDGSTRVCYTIDVELNGLLPKLMGVVIDFSAIHSFQFKRVLACLDNYLRRTN</sequence>
<dbReference type="Proteomes" id="UP000010847">
    <property type="component" value="Chromosome"/>
</dbReference>
<dbReference type="OrthoDB" id="1808548at2"/>
<dbReference type="SUPFAM" id="SSF55961">
    <property type="entry name" value="Bet v1-like"/>
    <property type="match status" value="1"/>
</dbReference>
<organism evidence="1 2">
    <name type="scientific">Desulfitobacterium metallireducens DSM 15288</name>
    <dbReference type="NCBI Taxonomy" id="871968"/>
    <lineage>
        <taxon>Bacteria</taxon>
        <taxon>Bacillati</taxon>
        <taxon>Bacillota</taxon>
        <taxon>Clostridia</taxon>
        <taxon>Eubacteriales</taxon>
        <taxon>Desulfitobacteriaceae</taxon>
        <taxon>Desulfitobacterium</taxon>
    </lineage>
</organism>
<dbReference type="InterPro" id="IPR023393">
    <property type="entry name" value="START-like_dom_sf"/>
</dbReference>
<accession>W0EBB4</accession>
<dbReference type="EMBL" id="CP007032">
    <property type="protein sequence ID" value="AHF06813.1"/>
    <property type="molecule type" value="Genomic_DNA"/>
</dbReference>
<dbReference type="InterPro" id="IPR019587">
    <property type="entry name" value="Polyketide_cyclase/dehydratase"/>
</dbReference>
<name>W0EBB4_9FIRM</name>
<dbReference type="eggNOG" id="COG2867">
    <property type="taxonomic scope" value="Bacteria"/>
</dbReference>
<gene>
    <name evidence="1" type="ORF">DESME_06860</name>
</gene>
<dbReference type="Gene3D" id="3.30.530.20">
    <property type="match status" value="1"/>
</dbReference>
<keyword evidence="2" id="KW-1185">Reference proteome</keyword>
<dbReference type="Pfam" id="PF10604">
    <property type="entry name" value="Polyketide_cyc2"/>
    <property type="match status" value="1"/>
</dbReference>
<proteinExistence type="predicted"/>
<dbReference type="STRING" id="871968.DESME_06860"/>
<evidence type="ECO:0000313" key="1">
    <source>
        <dbReference type="EMBL" id="AHF06813.1"/>
    </source>
</evidence>